<evidence type="ECO:0000256" key="1">
    <source>
        <dbReference type="SAM" id="MobiDB-lite"/>
    </source>
</evidence>
<keyword evidence="3" id="KW-1185">Reference proteome</keyword>
<accession>A0A9Q0Y5S9</accession>
<feature type="compositionally biased region" description="Polar residues" evidence="1">
    <location>
        <begin position="118"/>
        <end position="129"/>
    </location>
</feature>
<dbReference type="InterPro" id="IPR029090">
    <property type="entry name" value="DUF4659"/>
</dbReference>
<dbReference type="PANTHER" id="PTHR33663:SF1">
    <property type="entry name" value="COILED-COIL DOMAIN-CONTAINING PROTEIN 177"/>
    <property type="match status" value="1"/>
</dbReference>
<proteinExistence type="predicted"/>
<feature type="compositionally biased region" description="Low complexity" evidence="1">
    <location>
        <begin position="101"/>
        <end position="115"/>
    </location>
</feature>
<feature type="compositionally biased region" description="Low complexity" evidence="1">
    <location>
        <begin position="78"/>
        <end position="93"/>
    </location>
</feature>
<dbReference type="AlphaFoldDB" id="A0A9Q0Y5S9"/>
<dbReference type="PANTHER" id="PTHR33663">
    <property type="entry name" value="COILED-COIL DOMAIN-CONTAINING PROTEIN 177"/>
    <property type="match status" value="1"/>
</dbReference>
<feature type="compositionally biased region" description="Basic and acidic residues" evidence="1">
    <location>
        <begin position="455"/>
        <end position="466"/>
    </location>
</feature>
<name>A0A9Q0Y5S9_9SAUR</name>
<organism evidence="2 3">
    <name type="scientific">Phrynocephalus forsythii</name>
    <dbReference type="NCBI Taxonomy" id="171643"/>
    <lineage>
        <taxon>Eukaryota</taxon>
        <taxon>Metazoa</taxon>
        <taxon>Chordata</taxon>
        <taxon>Craniata</taxon>
        <taxon>Vertebrata</taxon>
        <taxon>Euteleostomi</taxon>
        <taxon>Lepidosauria</taxon>
        <taxon>Squamata</taxon>
        <taxon>Bifurcata</taxon>
        <taxon>Unidentata</taxon>
        <taxon>Episquamata</taxon>
        <taxon>Toxicofera</taxon>
        <taxon>Iguania</taxon>
        <taxon>Acrodonta</taxon>
        <taxon>Agamidae</taxon>
        <taxon>Agaminae</taxon>
        <taxon>Phrynocephalus</taxon>
    </lineage>
</organism>
<feature type="compositionally biased region" description="Basic and acidic residues" evidence="1">
    <location>
        <begin position="1"/>
        <end position="16"/>
    </location>
</feature>
<feature type="region of interest" description="Disordered" evidence="1">
    <location>
        <begin position="455"/>
        <end position="476"/>
    </location>
</feature>
<sequence length="789" mass="88136">MHRPVEASRSRDEKPPPDPSSSSSSSSSLAAAAENAGLGAREPTRREAPLPGGSCRVCREPGMVDPVADPGENRCADPGTATGGETPPEAAAGAGAGAGGAAAAAVPAAAAASPSPEQPLQPTVATSQVAEAPATQPPARSPAPVAPAPAASVVDAERPREESPLLHLDLYNFDRAEAEGSRYVLTSPRSLEACARCAVKPVELLPRSLGELLKEAPGRSMRVAAGLYEAYELERQRKLQQCREERERIIREEKRRLFSPLAVGNPPFSPASRIIPFKSTPASAPPLWSMGAAAPRGSPFGGPGQAPPSAPPPPPPPAGARRAKKSHSLDSLPKRRQAFSAKTSSDSGASSSSYSGDSLRDQWPTKEVPRTKTVATMTSLVGRSFSLGDLSHSPQTAKKVERIVREVKKKKGLKEVPERDRKIAALMIAKHQEESLLKEQRYCAHLQWDVQRRQEERQRAQEEKAKQKALLQGHRLWESSREKRRAKLSREQEEAALLKYKQSLMEEEKWREHLEKQERARRERLEKAALEDKKKKHHQEHNLKAREESKKEALAQEVQLLEEKLSLAAQRRLRKEQLLQREKKLLSQAEKRKHEALLKELAKQEAEEKAVLRASLEGSLNKAQENYQQLVERRSQELRERAKREERQLQRAKRLAEKKAMEQKEHLKALAEASERKIQHAAQVAEEVVQQKARKVVQSRLEKEKVQKVNKRKVEQCEDVRRREILLSIEKKLERSEQICREKKSVLENARLVARASFHVRDKVREEINMRTFDKMAFEADLQASLVKK</sequence>
<feature type="region of interest" description="Disordered" evidence="1">
    <location>
        <begin position="1"/>
        <end position="161"/>
    </location>
</feature>
<feature type="compositionally biased region" description="Low complexity" evidence="1">
    <location>
        <begin position="20"/>
        <end position="40"/>
    </location>
</feature>
<gene>
    <name evidence="2" type="ORF">JRQ81_000690</name>
</gene>
<feature type="compositionally biased region" description="Basic and acidic residues" evidence="1">
    <location>
        <begin position="540"/>
        <end position="551"/>
    </location>
</feature>
<evidence type="ECO:0008006" key="4">
    <source>
        <dbReference type="Google" id="ProtNLM"/>
    </source>
</evidence>
<dbReference type="Pfam" id="PF15558">
    <property type="entry name" value="DUF4659"/>
    <property type="match status" value="1"/>
</dbReference>
<reference evidence="2" key="1">
    <citation type="journal article" date="2023" name="DNA Res.">
        <title>Chromosome-level genome assembly of Phrynocephalus forsythii using third-generation DNA sequencing and Hi-C analysis.</title>
        <authorList>
            <person name="Qi Y."/>
            <person name="Zhao W."/>
            <person name="Zhao Y."/>
            <person name="Niu C."/>
            <person name="Cao S."/>
            <person name="Zhang Y."/>
        </authorList>
    </citation>
    <scope>NUCLEOTIDE SEQUENCE</scope>
    <source>
        <tissue evidence="2">Muscle</tissue>
    </source>
</reference>
<feature type="compositionally biased region" description="Pro residues" evidence="1">
    <location>
        <begin position="135"/>
        <end position="147"/>
    </location>
</feature>
<feature type="compositionally biased region" description="Low complexity" evidence="1">
    <location>
        <begin position="340"/>
        <end position="357"/>
    </location>
</feature>
<feature type="region of interest" description="Disordered" evidence="1">
    <location>
        <begin position="286"/>
        <end position="372"/>
    </location>
</feature>
<dbReference type="Proteomes" id="UP001142489">
    <property type="component" value="Unassembled WGS sequence"/>
</dbReference>
<protein>
    <recommendedName>
        <fullName evidence="4">Coiled-coil domain-containing protein 177</fullName>
    </recommendedName>
</protein>
<feature type="compositionally biased region" description="Basic and acidic residues" evidence="1">
    <location>
        <begin position="511"/>
        <end position="533"/>
    </location>
</feature>
<feature type="compositionally biased region" description="Pro residues" evidence="1">
    <location>
        <begin position="305"/>
        <end position="318"/>
    </location>
</feature>
<dbReference type="EMBL" id="JAPFRF010000001">
    <property type="protein sequence ID" value="KAJ7344740.1"/>
    <property type="molecule type" value="Genomic_DNA"/>
</dbReference>
<feature type="region of interest" description="Disordered" evidence="1">
    <location>
        <begin position="511"/>
        <end position="551"/>
    </location>
</feature>
<comment type="caution">
    <text evidence="2">The sequence shown here is derived from an EMBL/GenBank/DDBJ whole genome shotgun (WGS) entry which is preliminary data.</text>
</comment>
<dbReference type="OrthoDB" id="200110at2759"/>
<feature type="compositionally biased region" description="Basic and acidic residues" evidence="1">
    <location>
        <begin position="358"/>
        <end position="370"/>
    </location>
</feature>
<evidence type="ECO:0000313" key="2">
    <source>
        <dbReference type="EMBL" id="KAJ7344740.1"/>
    </source>
</evidence>
<evidence type="ECO:0000313" key="3">
    <source>
        <dbReference type="Proteomes" id="UP001142489"/>
    </source>
</evidence>